<gene>
    <name evidence="1" type="ORF">BU26DRAFT_346310</name>
</gene>
<proteinExistence type="predicted"/>
<dbReference type="Proteomes" id="UP000800094">
    <property type="component" value="Unassembled WGS sequence"/>
</dbReference>
<keyword evidence="2" id="KW-1185">Reference proteome</keyword>
<protein>
    <submittedName>
        <fullName evidence="1">Uncharacterized protein</fullName>
    </submittedName>
</protein>
<dbReference type="EMBL" id="ML987197">
    <property type="protein sequence ID" value="KAF2247363.1"/>
    <property type="molecule type" value="Genomic_DNA"/>
</dbReference>
<sequence length="199" mass="21320">MRGFGCFPGDLAAESTIHRCLDLFLSQRGGTDGVQRSLSELNGQSPIQMSGVSSCGRGESTCVGHRLCRLLFWKRERSIQVGKLLLCEHILNQVPKWLLSSPCFACRGMVSASRFSSESLARGSTSKKSTLTKKYACSVPQPSKAHAVGLSRGCGSRGVHDHCRLTRANPDTIGGPLGNGGDVSSDLHVGLIRLVPHCI</sequence>
<organism evidence="1 2">
    <name type="scientific">Trematosphaeria pertusa</name>
    <dbReference type="NCBI Taxonomy" id="390896"/>
    <lineage>
        <taxon>Eukaryota</taxon>
        <taxon>Fungi</taxon>
        <taxon>Dikarya</taxon>
        <taxon>Ascomycota</taxon>
        <taxon>Pezizomycotina</taxon>
        <taxon>Dothideomycetes</taxon>
        <taxon>Pleosporomycetidae</taxon>
        <taxon>Pleosporales</taxon>
        <taxon>Massarineae</taxon>
        <taxon>Trematosphaeriaceae</taxon>
        <taxon>Trematosphaeria</taxon>
    </lineage>
</organism>
<evidence type="ECO:0000313" key="1">
    <source>
        <dbReference type="EMBL" id="KAF2247363.1"/>
    </source>
</evidence>
<dbReference type="RefSeq" id="XP_033682367.1">
    <property type="nucleotide sequence ID" value="XM_033822385.1"/>
</dbReference>
<dbReference type="GeneID" id="54575715"/>
<accession>A0A6A6ICY9</accession>
<dbReference type="AlphaFoldDB" id="A0A6A6ICY9"/>
<name>A0A6A6ICY9_9PLEO</name>
<evidence type="ECO:0000313" key="2">
    <source>
        <dbReference type="Proteomes" id="UP000800094"/>
    </source>
</evidence>
<reference evidence="1" key="1">
    <citation type="journal article" date="2020" name="Stud. Mycol.">
        <title>101 Dothideomycetes genomes: a test case for predicting lifestyles and emergence of pathogens.</title>
        <authorList>
            <person name="Haridas S."/>
            <person name="Albert R."/>
            <person name="Binder M."/>
            <person name="Bloem J."/>
            <person name="Labutti K."/>
            <person name="Salamov A."/>
            <person name="Andreopoulos B."/>
            <person name="Baker S."/>
            <person name="Barry K."/>
            <person name="Bills G."/>
            <person name="Bluhm B."/>
            <person name="Cannon C."/>
            <person name="Castanera R."/>
            <person name="Culley D."/>
            <person name="Daum C."/>
            <person name="Ezra D."/>
            <person name="Gonzalez J."/>
            <person name="Henrissat B."/>
            <person name="Kuo A."/>
            <person name="Liang C."/>
            <person name="Lipzen A."/>
            <person name="Lutzoni F."/>
            <person name="Magnuson J."/>
            <person name="Mondo S."/>
            <person name="Nolan M."/>
            <person name="Ohm R."/>
            <person name="Pangilinan J."/>
            <person name="Park H.-J."/>
            <person name="Ramirez L."/>
            <person name="Alfaro M."/>
            <person name="Sun H."/>
            <person name="Tritt A."/>
            <person name="Yoshinaga Y."/>
            <person name="Zwiers L.-H."/>
            <person name="Turgeon B."/>
            <person name="Goodwin S."/>
            <person name="Spatafora J."/>
            <person name="Crous P."/>
            <person name="Grigoriev I."/>
        </authorList>
    </citation>
    <scope>NUCLEOTIDE SEQUENCE</scope>
    <source>
        <strain evidence="1">CBS 122368</strain>
    </source>
</reference>